<sequence length="43" mass="4501">MGRTATHAIVVAQLLLPKLSRSKASGPPPIDSLSDAEHDEHGP</sequence>
<evidence type="ECO:0000313" key="3">
    <source>
        <dbReference type="Proteomes" id="UP000002668"/>
    </source>
</evidence>
<accession>E5R5A7</accession>
<proteinExistence type="predicted"/>
<dbReference type="AlphaFoldDB" id="E5R5A7"/>
<organism evidence="3">
    <name type="scientific">Leptosphaeria maculans (strain JN3 / isolate v23.1.3 / race Av1-4-5-6-7-8)</name>
    <name type="common">Blackleg fungus</name>
    <name type="synonym">Phoma lingam</name>
    <dbReference type="NCBI Taxonomy" id="985895"/>
    <lineage>
        <taxon>Eukaryota</taxon>
        <taxon>Fungi</taxon>
        <taxon>Dikarya</taxon>
        <taxon>Ascomycota</taxon>
        <taxon>Pezizomycotina</taxon>
        <taxon>Dothideomycetes</taxon>
        <taxon>Pleosporomycetidae</taxon>
        <taxon>Pleosporales</taxon>
        <taxon>Pleosporineae</taxon>
        <taxon>Leptosphaeriaceae</taxon>
        <taxon>Plenodomus</taxon>
        <taxon>Plenodomus lingam/Leptosphaeria maculans species complex</taxon>
    </lineage>
</organism>
<protein>
    <submittedName>
        <fullName evidence="2">Predicted protein</fullName>
    </submittedName>
</protein>
<dbReference type="InParanoid" id="E5R5A7"/>
<reference evidence="3" key="1">
    <citation type="journal article" date="2011" name="Nat. Commun.">
        <title>Effector diversification within compartments of the Leptosphaeria maculans genome affected by Repeat-Induced Point mutations.</title>
        <authorList>
            <person name="Rouxel T."/>
            <person name="Grandaubert J."/>
            <person name="Hane J.K."/>
            <person name="Hoede C."/>
            <person name="van de Wouw A.P."/>
            <person name="Couloux A."/>
            <person name="Dominguez V."/>
            <person name="Anthouard V."/>
            <person name="Bally P."/>
            <person name="Bourras S."/>
            <person name="Cozijnsen A.J."/>
            <person name="Ciuffetti L.M."/>
            <person name="Degrave A."/>
            <person name="Dilmaghani A."/>
            <person name="Duret L."/>
            <person name="Fudal I."/>
            <person name="Goodwin S.B."/>
            <person name="Gout L."/>
            <person name="Glaser N."/>
            <person name="Linglin J."/>
            <person name="Kema G.H.J."/>
            <person name="Lapalu N."/>
            <person name="Lawrence C.B."/>
            <person name="May K."/>
            <person name="Meyer M."/>
            <person name="Ollivier B."/>
            <person name="Poulain J."/>
            <person name="Schoch C.L."/>
            <person name="Simon A."/>
            <person name="Spatafora J.W."/>
            <person name="Stachowiak A."/>
            <person name="Turgeon B.G."/>
            <person name="Tyler B.M."/>
            <person name="Vincent D."/>
            <person name="Weissenbach J."/>
            <person name="Amselem J."/>
            <person name="Quesneville H."/>
            <person name="Oliver R.P."/>
            <person name="Wincker P."/>
            <person name="Balesdent M.-H."/>
            <person name="Howlett B.J."/>
        </authorList>
    </citation>
    <scope>NUCLEOTIDE SEQUENCE [LARGE SCALE GENOMIC DNA]</scope>
    <source>
        <strain evidence="3">JN3 / isolate v23.1.3 / race Av1-4-5-6-7-8</strain>
    </source>
</reference>
<dbReference type="HOGENOM" id="CLU_3242295_0_0_1"/>
<evidence type="ECO:0000256" key="1">
    <source>
        <dbReference type="SAM" id="MobiDB-lite"/>
    </source>
</evidence>
<dbReference type="VEuPathDB" id="FungiDB:LEMA_uP047830.1"/>
<gene>
    <name evidence="2" type="ORF">LEMA_uP047830.1</name>
</gene>
<dbReference type="OrthoDB" id="538336at2759"/>
<dbReference type="EMBL" id="FP929083">
    <property type="protein sequence ID" value="CBX92077.1"/>
    <property type="molecule type" value="Genomic_DNA"/>
</dbReference>
<dbReference type="Proteomes" id="UP000002668">
    <property type="component" value="Genome"/>
</dbReference>
<keyword evidence="3" id="KW-1185">Reference proteome</keyword>
<evidence type="ECO:0000313" key="2">
    <source>
        <dbReference type="EMBL" id="CBX92077.1"/>
    </source>
</evidence>
<feature type="region of interest" description="Disordered" evidence="1">
    <location>
        <begin position="17"/>
        <end position="43"/>
    </location>
</feature>
<name>E5R5A7_LEPMJ</name>